<name>A0A2S9JWM4_9HYPH</name>
<evidence type="ECO:0000313" key="3">
    <source>
        <dbReference type="Proteomes" id="UP000238563"/>
    </source>
</evidence>
<keyword evidence="3" id="KW-1185">Reference proteome</keyword>
<organism evidence="2 3">
    <name type="scientific">Phyllobacterium myrsinacearum</name>
    <dbReference type="NCBI Taxonomy" id="28101"/>
    <lineage>
        <taxon>Bacteria</taxon>
        <taxon>Pseudomonadati</taxon>
        <taxon>Pseudomonadota</taxon>
        <taxon>Alphaproteobacteria</taxon>
        <taxon>Hyphomicrobiales</taxon>
        <taxon>Phyllobacteriaceae</taxon>
        <taxon>Phyllobacterium</taxon>
    </lineage>
</organism>
<reference evidence="2 3" key="1">
    <citation type="submission" date="2018-02" db="EMBL/GenBank/DDBJ databases">
        <title>The draft genome of Phyllobacterium myrsinacearum DSM5892.</title>
        <authorList>
            <person name="Li L."/>
            <person name="Liu L."/>
            <person name="Zhang X."/>
            <person name="Wang T."/>
        </authorList>
    </citation>
    <scope>NUCLEOTIDE SEQUENCE [LARGE SCALE GENOMIC DNA]</scope>
    <source>
        <strain evidence="2 3">DSM 5892</strain>
    </source>
</reference>
<protein>
    <submittedName>
        <fullName evidence="2">Uncharacterized protein</fullName>
    </submittedName>
</protein>
<keyword evidence="1" id="KW-1133">Transmembrane helix</keyword>
<dbReference type="EMBL" id="PVBT01000001">
    <property type="protein sequence ID" value="PRD57757.1"/>
    <property type="molecule type" value="Genomic_DNA"/>
</dbReference>
<gene>
    <name evidence="2" type="ORF">C5750_00955</name>
</gene>
<feature type="transmembrane region" description="Helical" evidence="1">
    <location>
        <begin position="32"/>
        <end position="53"/>
    </location>
</feature>
<dbReference type="RefSeq" id="WP_130502065.1">
    <property type="nucleotide sequence ID" value="NZ_PVBT01000001.1"/>
</dbReference>
<comment type="caution">
    <text evidence="2">The sequence shown here is derived from an EMBL/GenBank/DDBJ whole genome shotgun (WGS) entry which is preliminary data.</text>
</comment>
<keyword evidence="1" id="KW-0472">Membrane</keyword>
<sequence length="73" mass="8127">MPASPGFFHFQGDAEGFKPHRSTSKFESMADAAAGAAYLLRYTAGPVLLLLFSTRPLMMKFNRFGNERGVVWQ</sequence>
<keyword evidence="1" id="KW-0812">Transmembrane</keyword>
<evidence type="ECO:0000313" key="2">
    <source>
        <dbReference type="EMBL" id="PRD57757.1"/>
    </source>
</evidence>
<dbReference type="Proteomes" id="UP000238563">
    <property type="component" value="Unassembled WGS sequence"/>
</dbReference>
<proteinExistence type="predicted"/>
<accession>A0A2S9JWM4</accession>
<dbReference type="AlphaFoldDB" id="A0A2S9JWM4"/>
<evidence type="ECO:0000256" key="1">
    <source>
        <dbReference type="SAM" id="Phobius"/>
    </source>
</evidence>